<name>A0A0C5V7Y9_9GAMM</name>
<reference evidence="4" key="1">
    <citation type="submission" date="2014-01" db="EMBL/GenBank/DDBJ databases">
        <title>Full genme sequencing of cellulolytic bacterium Gynuella sunshinyii YC6258T gen. nov., sp. nov.</title>
        <authorList>
            <person name="Khan H."/>
            <person name="Chung E.J."/>
            <person name="Chung Y.R."/>
        </authorList>
    </citation>
    <scope>NUCLEOTIDE SEQUENCE [LARGE SCALE GENOMIC DNA]</scope>
    <source>
        <strain evidence="4">YC6258</strain>
    </source>
</reference>
<dbReference type="NCBIfam" id="TIGR00254">
    <property type="entry name" value="GGDEF"/>
    <property type="match status" value="1"/>
</dbReference>
<dbReference type="InterPro" id="IPR001638">
    <property type="entry name" value="Solute-binding_3/MltF_N"/>
</dbReference>
<dbReference type="Pfam" id="PF00990">
    <property type="entry name" value="GGDEF"/>
    <property type="match status" value="1"/>
</dbReference>
<keyword evidence="5" id="KW-1185">Reference proteome</keyword>
<dbReference type="InterPro" id="IPR000160">
    <property type="entry name" value="GGDEF_dom"/>
</dbReference>
<feature type="transmembrane region" description="Helical" evidence="1">
    <location>
        <begin position="531"/>
        <end position="553"/>
    </location>
</feature>
<dbReference type="Pfam" id="PF00563">
    <property type="entry name" value="EAL"/>
    <property type="match status" value="1"/>
</dbReference>
<dbReference type="InterPro" id="IPR029787">
    <property type="entry name" value="Nucleotide_cyclase"/>
</dbReference>
<protein>
    <submittedName>
        <fullName evidence="4">Putative signal transduction protein containing a membrane domain, an EAL and a GGDEF domain</fullName>
    </submittedName>
</protein>
<dbReference type="HOGENOM" id="CLU_000445_70_36_6"/>
<dbReference type="Gene3D" id="3.20.20.450">
    <property type="entry name" value="EAL domain"/>
    <property type="match status" value="1"/>
</dbReference>
<dbReference type="Pfam" id="PF00497">
    <property type="entry name" value="SBP_bac_3"/>
    <property type="match status" value="2"/>
</dbReference>
<dbReference type="EMBL" id="CP007142">
    <property type="protein sequence ID" value="AJQ95535.1"/>
    <property type="molecule type" value="Genomic_DNA"/>
</dbReference>
<dbReference type="Proteomes" id="UP000032266">
    <property type="component" value="Chromosome"/>
</dbReference>
<dbReference type="PANTHER" id="PTHR44757">
    <property type="entry name" value="DIGUANYLATE CYCLASE DGCP"/>
    <property type="match status" value="1"/>
</dbReference>
<dbReference type="InterPro" id="IPR035919">
    <property type="entry name" value="EAL_sf"/>
</dbReference>
<dbReference type="SMART" id="SM00052">
    <property type="entry name" value="EAL"/>
    <property type="match status" value="1"/>
</dbReference>
<feature type="domain" description="EAL" evidence="2">
    <location>
        <begin position="740"/>
        <end position="994"/>
    </location>
</feature>
<evidence type="ECO:0000259" key="2">
    <source>
        <dbReference type="PROSITE" id="PS50883"/>
    </source>
</evidence>
<dbReference type="Gene3D" id="3.30.70.270">
    <property type="match status" value="1"/>
</dbReference>
<keyword evidence="1" id="KW-0472">Membrane</keyword>
<evidence type="ECO:0000256" key="1">
    <source>
        <dbReference type="SAM" id="Phobius"/>
    </source>
</evidence>
<keyword evidence="1" id="KW-1133">Transmembrane helix</keyword>
<dbReference type="PROSITE" id="PS50887">
    <property type="entry name" value="GGDEF"/>
    <property type="match status" value="1"/>
</dbReference>
<dbReference type="RefSeq" id="WP_052830327.1">
    <property type="nucleotide sequence ID" value="NZ_CP007142.1"/>
</dbReference>
<dbReference type="SUPFAM" id="SSF53850">
    <property type="entry name" value="Periplasmic binding protein-like II"/>
    <property type="match status" value="2"/>
</dbReference>
<dbReference type="SUPFAM" id="SSF55073">
    <property type="entry name" value="Nucleotide cyclase"/>
    <property type="match status" value="1"/>
</dbReference>
<dbReference type="AlphaFoldDB" id="A0A0C5V7Y9"/>
<dbReference type="SUPFAM" id="SSF141868">
    <property type="entry name" value="EAL domain-like"/>
    <property type="match status" value="1"/>
</dbReference>
<dbReference type="PANTHER" id="PTHR44757:SF2">
    <property type="entry name" value="BIOFILM ARCHITECTURE MAINTENANCE PROTEIN MBAA"/>
    <property type="match status" value="1"/>
</dbReference>
<proteinExistence type="predicted"/>
<dbReference type="PROSITE" id="PS50883">
    <property type="entry name" value="EAL"/>
    <property type="match status" value="1"/>
</dbReference>
<keyword evidence="1" id="KW-0812">Transmembrane</keyword>
<dbReference type="Gene3D" id="3.40.190.10">
    <property type="entry name" value="Periplasmic binding protein-like II"/>
    <property type="match status" value="4"/>
</dbReference>
<dbReference type="KEGG" id="gsn:YC6258_03499"/>
<dbReference type="STRING" id="1445510.YC6258_03499"/>
<dbReference type="InterPro" id="IPR043128">
    <property type="entry name" value="Rev_trsase/Diguanyl_cyclase"/>
</dbReference>
<dbReference type="SMART" id="SM00267">
    <property type="entry name" value="GGDEF"/>
    <property type="match status" value="1"/>
</dbReference>
<dbReference type="CDD" id="cd01007">
    <property type="entry name" value="PBP2_BvgS_HisK_like"/>
    <property type="match status" value="2"/>
</dbReference>
<feature type="domain" description="GGDEF" evidence="3">
    <location>
        <begin position="598"/>
        <end position="731"/>
    </location>
</feature>
<gene>
    <name evidence="4" type="ORF">YC6258_03499</name>
</gene>
<evidence type="ECO:0000313" key="5">
    <source>
        <dbReference type="Proteomes" id="UP000032266"/>
    </source>
</evidence>
<evidence type="ECO:0000259" key="3">
    <source>
        <dbReference type="PROSITE" id="PS50887"/>
    </source>
</evidence>
<accession>A0A0C5V7Y9</accession>
<evidence type="ECO:0000313" key="4">
    <source>
        <dbReference type="EMBL" id="AJQ95535.1"/>
    </source>
</evidence>
<organism evidence="4 5">
    <name type="scientific">Gynuella sunshinyii YC6258</name>
    <dbReference type="NCBI Taxonomy" id="1445510"/>
    <lineage>
        <taxon>Bacteria</taxon>
        <taxon>Pseudomonadati</taxon>
        <taxon>Pseudomonadota</taxon>
        <taxon>Gammaproteobacteria</taxon>
        <taxon>Oceanospirillales</taxon>
        <taxon>Saccharospirillaceae</taxon>
        <taxon>Gynuella</taxon>
    </lineage>
</organism>
<dbReference type="SMART" id="SM00062">
    <property type="entry name" value="PBPb"/>
    <property type="match status" value="2"/>
</dbReference>
<sequence length="997" mass="112807">MGNKIIICISKQNSAYPFILILMLFSILTCSFTSAQTSEGSDTLDLTAAERSWLDSHPGIQVAYDGFDPPYSFVNSDGQLEGFSVDLLRVISKKTGIRFQVYPEYKRDRIYQFAQRGQVDMVATMVEQSDELKGFSFTKPYIFKSLIVISRSDDDTVHQRNDIVGKKVAMVGYEQYKKKILTAFPSITPYQVDTVPDALNVVSLGDADVAIVPLGAAHYYRNKNVLTNLKYAALYQKHFLNESIAVRTDWPELRSILNKGLASISETEMQKLRAKWLPVEYMENLVDINLTKAEEQWIADHPVIRLGIDPEFAPFEYVEDGLYQGMASDYVKLLNQRLHLNMVVVEDLEWQEVMTGARVGRIDVLPAVGKTDERTQFLLFTDPYLNFHRVIVTRDDEPFVSGLYDLRTLKVALQANTSHHGYILENSDIDPMLFDTLQESLMAVSGGKADAFVGNVASTTYWIRKLNLTNLKIAAPVSSDVQSLHFAVRKDWPELVSILQKGLDSITDQQRQEISEKWLSFDYDATIDYTLVWQVAAVFTILVIIIMLWNILLNRTVRLRTSQLEYTANYDQLTALPNRFLILDRLTQRIADARHKQEKLAVMSIDLDDFKKINDALGHHAGDEILKEFAIRLKNVLPDNHCAGRLGADQFLVVQSSIHEAADSAALAERIIADISKQFETSSEEISLTASLGIALFPDDGASTELLLKHADTATHHAKEHMRGRYAFYTENLNRSVSRKLELERYIHGALKRNELEVYYQPKINARNRRIVSFEALVRWCNSELGMVSPAEFVPIAEKNGMIENIGFFVLKEAMATLAHWQSQYDSELSMAINLSPVQFRSDDLIQVIESVMLNNGLDSRHIEFEITEGVLLTDYEGIEDKLRKLKALGITLAMDDFGTGYSSLSYLRKYKFDTLKIDREFISDLPTEESDRKLVAATIAMAHELGMTVVAEGVETEQQDAILVQQGCDLLQGWLFSKALPAAKMTELLKQQCSST</sequence>
<dbReference type="CDD" id="cd01949">
    <property type="entry name" value="GGDEF"/>
    <property type="match status" value="1"/>
</dbReference>
<dbReference type="CDD" id="cd01948">
    <property type="entry name" value="EAL"/>
    <property type="match status" value="1"/>
</dbReference>
<dbReference type="InterPro" id="IPR052155">
    <property type="entry name" value="Biofilm_reg_signaling"/>
</dbReference>
<dbReference type="InterPro" id="IPR001633">
    <property type="entry name" value="EAL_dom"/>
</dbReference>